<dbReference type="InParanoid" id="A0A0G4EP67"/>
<protein>
    <submittedName>
        <fullName evidence="3">Uncharacterized protein</fullName>
    </submittedName>
</protein>
<evidence type="ECO:0000313" key="3">
    <source>
        <dbReference type="EMBL" id="CEL99246.1"/>
    </source>
</evidence>
<proteinExistence type="predicted"/>
<reference evidence="3 4" key="1">
    <citation type="submission" date="2014-11" db="EMBL/GenBank/DDBJ databases">
        <authorList>
            <person name="Zhu J."/>
            <person name="Qi W."/>
            <person name="Song R."/>
        </authorList>
    </citation>
    <scope>NUCLEOTIDE SEQUENCE [LARGE SCALE GENOMIC DNA]</scope>
</reference>
<name>A0A0G4EP67_VITBC</name>
<feature type="chain" id="PRO_5005187400" evidence="2">
    <location>
        <begin position="21"/>
        <end position="321"/>
    </location>
</feature>
<keyword evidence="4" id="KW-1185">Reference proteome</keyword>
<sequence length="321" mass="32849">MLWLRRLSVLVLLHLPAAWGQNVVVTPAVQGGRIVLTALGSAGLLLQRGDVRSMPEKDSKHESVVAFLLEDPADITSISQAGPVISNVNAFPFVGISAKGGTLVVSGGTGGLSAWKYDTSSARIGDNIVLNEQVAGVIGFPDVTMASRDVALMSTDFESPGTSRFGILVLAIDEDGVRAIDDIRIPGSGFENAVGPANFALVTAVQRRNGAVLMYTAHGSMTVTDVTPLVVGKRAADVEVRPVGTGGGGGAVSVAVASPDTVLFARKGAVMVFDTSNGAPGTLIDTIDVSGRVTSVGGRGPLGASVTEGAERARSFSLPTS</sequence>
<accession>A0A0G4EP67</accession>
<organism evidence="3 4">
    <name type="scientific">Vitrella brassicaformis (strain CCMP3155)</name>
    <dbReference type="NCBI Taxonomy" id="1169540"/>
    <lineage>
        <taxon>Eukaryota</taxon>
        <taxon>Sar</taxon>
        <taxon>Alveolata</taxon>
        <taxon>Colpodellida</taxon>
        <taxon>Vitrellaceae</taxon>
        <taxon>Vitrella</taxon>
    </lineage>
</organism>
<dbReference type="EMBL" id="CDMY01000276">
    <property type="protein sequence ID" value="CEL99246.1"/>
    <property type="molecule type" value="Genomic_DNA"/>
</dbReference>
<dbReference type="AlphaFoldDB" id="A0A0G4EP67"/>
<gene>
    <name evidence="3" type="ORF">Vbra_12529</name>
</gene>
<feature type="region of interest" description="Disordered" evidence="1">
    <location>
        <begin position="298"/>
        <end position="321"/>
    </location>
</feature>
<evidence type="ECO:0000256" key="2">
    <source>
        <dbReference type="SAM" id="SignalP"/>
    </source>
</evidence>
<dbReference type="VEuPathDB" id="CryptoDB:Vbra_12529"/>
<dbReference type="Proteomes" id="UP000041254">
    <property type="component" value="Unassembled WGS sequence"/>
</dbReference>
<evidence type="ECO:0000256" key="1">
    <source>
        <dbReference type="SAM" id="MobiDB-lite"/>
    </source>
</evidence>
<feature type="signal peptide" evidence="2">
    <location>
        <begin position="1"/>
        <end position="20"/>
    </location>
</feature>
<keyword evidence="2" id="KW-0732">Signal</keyword>
<evidence type="ECO:0000313" key="4">
    <source>
        <dbReference type="Proteomes" id="UP000041254"/>
    </source>
</evidence>